<protein>
    <submittedName>
        <fullName evidence="2">Probable RNA-directed DNA polymerase from transposon BS</fullName>
    </submittedName>
</protein>
<comment type="caution">
    <text evidence="2">The sequence shown here is derived from an EMBL/GenBank/DDBJ whole genome shotgun (WGS) entry which is preliminary data.</text>
</comment>
<evidence type="ECO:0000313" key="3">
    <source>
        <dbReference type="Proteomes" id="UP000299102"/>
    </source>
</evidence>
<feature type="region of interest" description="Disordered" evidence="1">
    <location>
        <begin position="1"/>
        <end position="20"/>
    </location>
</feature>
<organism evidence="2 3">
    <name type="scientific">Eumeta variegata</name>
    <name type="common">Bagworm moth</name>
    <name type="synonym">Eumeta japonica</name>
    <dbReference type="NCBI Taxonomy" id="151549"/>
    <lineage>
        <taxon>Eukaryota</taxon>
        <taxon>Metazoa</taxon>
        <taxon>Ecdysozoa</taxon>
        <taxon>Arthropoda</taxon>
        <taxon>Hexapoda</taxon>
        <taxon>Insecta</taxon>
        <taxon>Pterygota</taxon>
        <taxon>Neoptera</taxon>
        <taxon>Endopterygota</taxon>
        <taxon>Lepidoptera</taxon>
        <taxon>Glossata</taxon>
        <taxon>Ditrysia</taxon>
        <taxon>Tineoidea</taxon>
        <taxon>Psychidae</taxon>
        <taxon>Oiketicinae</taxon>
        <taxon>Eumeta</taxon>
    </lineage>
</organism>
<dbReference type="AlphaFoldDB" id="A0A4C1X4W5"/>
<dbReference type="GO" id="GO:0003964">
    <property type="term" value="F:RNA-directed DNA polymerase activity"/>
    <property type="evidence" value="ECO:0007669"/>
    <property type="project" value="UniProtKB-KW"/>
</dbReference>
<keyword evidence="2" id="KW-0548">Nucleotidyltransferase</keyword>
<evidence type="ECO:0000256" key="1">
    <source>
        <dbReference type="SAM" id="MobiDB-lite"/>
    </source>
</evidence>
<dbReference type="EMBL" id="BGZK01000726">
    <property type="protein sequence ID" value="GBP58042.1"/>
    <property type="molecule type" value="Genomic_DNA"/>
</dbReference>
<feature type="compositionally biased region" description="Basic and acidic residues" evidence="1">
    <location>
        <begin position="1"/>
        <end position="17"/>
    </location>
</feature>
<sequence>MEEEVRQRVSLPPKEDLDPISQDKISKHIKALKIRKAPGRDTISSKALKCFSAPLVALLIAIFNACIRNCYFSTAWNNAVVIGIPKPGKPRDVLPPQKNFTRCGGLDFQAIKFLF</sequence>
<dbReference type="PANTHER" id="PTHR19446">
    <property type="entry name" value="REVERSE TRANSCRIPTASES"/>
    <property type="match status" value="1"/>
</dbReference>
<dbReference type="OrthoDB" id="6626419at2759"/>
<accession>A0A4C1X4W5</accession>
<gene>
    <name evidence="2" type="primary">RTase</name>
    <name evidence="2" type="ORF">EVAR_39758_1</name>
</gene>
<proteinExistence type="predicted"/>
<keyword evidence="3" id="KW-1185">Reference proteome</keyword>
<name>A0A4C1X4W5_EUMVA</name>
<keyword evidence="2" id="KW-0808">Transferase</keyword>
<reference evidence="2 3" key="1">
    <citation type="journal article" date="2019" name="Commun. Biol.">
        <title>The bagworm genome reveals a unique fibroin gene that provides high tensile strength.</title>
        <authorList>
            <person name="Kono N."/>
            <person name="Nakamura H."/>
            <person name="Ohtoshi R."/>
            <person name="Tomita M."/>
            <person name="Numata K."/>
            <person name="Arakawa K."/>
        </authorList>
    </citation>
    <scope>NUCLEOTIDE SEQUENCE [LARGE SCALE GENOMIC DNA]</scope>
</reference>
<keyword evidence="2" id="KW-0695">RNA-directed DNA polymerase</keyword>
<dbReference type="Proteomes" id="UP000299102">
    <property type="component" value="Unassembled WGS sequence"/>
</dbReference>
<evidence type="ECO:0000313" key="2">
    <source>
        <dbReference type="EMBL" id="GBP58042.1"/>
    </source>
</evidence>